<dbReference type="Proteomes" id="UP000191554">
    <property type="component" value="Unassembled WGS sequence"/>
</dbReference>
<comment type="subcellular location">
    <subcellularLocation>
        <location evidence="1">Membrane</location>
        <topology evidence="1">Multi-pass membrane protein</topology>
    </subcellularLocation>
</comment>
<sequence length="231" mass="23976">MKEIFTTPVFALLISLLAFEIGIFINRKTRLALFNPLMLAILIVIGILLIFKIPLEDYKKGGDFISMFLTPATVILAVPLYKNINSLKKDYAAIIGGVLAGSITAILSVWLLGKAFGLSPQLLASLIPKSITTPLGVELSKQLGGIPSVTVAAIVITGIVGAVLVQSLLKLLGIDDKTAKGIAIGTSAHALGTTKAVELGETEGAMSGLAIGLAGLVTVIAATILSKLGIF</sequence>
<feature type="transmembrane region" description="Helical" evidence="5">
    <location>
        <begin position="64"/>
        <end position="81"/>
    </location>
</feature>
<feature type="transmembrane region" description="Helical" evidence="5">
    <location>
        <begin position="149"/>
        <end position="169"/>
    </location>
</feature>
<evidence type="ECO:0000313" key="7">
    <source>
        <dbReference type="Proteomes" id="UP000191554"/>
    </source>
</evidence>
<feature type="transmembrane region" description="Helical" evidence="5">
    <location>
        <begin position="93"/>
        <end position="112"/>
    </location>
</feature>
<evidence type="ECO:0000256" key="3">
    <source>
        <dbReference type="ARBA" id="ARBA00022989"/>
    </source>
</evidence>
<dbReference type="EMBL" id="MZGX01000032">
    <property type="protein sequence ID" value="OPX42246.1"/>
    <property type="molecule type" value="Genomic_DNA"/>
</dbReference>
<proteinExistence type="predicted"/>
<evidence type="ECO:0000313" key="6">
    <source>
        <dbReference type="EMBL" id="OPX42246.1"/>
    </source>
</evidence>
<dbReference type="Pfam" id="PF04172">
    <property type="entry name" value="LrgB"/>
    <property type="match status" value="1"/>
</dbReference>
<name>A0A1V4SFF9_RUMHU</name>
<feature type="transmembrane region" description="Helical" evidence="5">
    <location>
        <begin position="205"/>
        <end position="225"/>
    </location>
</feature>
<dbReference type="PANTHER" id="PTHR30249:SF0">
    <property type="entry name" value="PLASTIDAL GLYCOLATE_GLYCERATE TRANSLOCATOR 1, CHLOROPLASTIC"/>
    <property type="match status" value="1"/>
</dbReference>
<dbReference type="AlphaFoldDB" id="A0A1V4SFF9"/>
<keyword evidence="7" id="KW-1185">Reference proteome</keyword>
<dbReference type="GO" id="GO:0016020">
    <property type="term" value="C:membrane"/>
    <property type="evidence" value="ECO:0007669"/>
    <property type="project" value="UniProtKB-SubCell"/>
</dbReference>
<dbReference type="OrthoDB" id="9811701at2"/>
<protein>
    <submittedName>
        <fullName evidence="6">Inner membrane protein YohK</fullName>
    </submittedName>
</protein>
<feature type="transmembrane region" description="Helical" evidence="5">
    <location>
        <begin position="32"/>
        <end position="52"/>
    </location>
</feature>
<dbReference type="STRING" id="48256.CLHUN_38960"/>
<keyword evidence="2 5" id="KW-0812">Transmembrane</keyword>
<evidence type="ECO:0000256" key="5">
    <source>
        <dbReference type="SAM" id="Phobius"/>
    </source>
</evidence>
<evidence type="ECO:0000256" key="4">
    <source>
        <dbReference type="ARBA" id="ARBA00023136"/>
    </source>
</evidence>
<accession>A0A1V4SFF9</accession>
<organism evidence="6 7">
    <name type="scientific">Ruminiclostridium hungatei</name>
    <name type="common">Clostridium hungatei</name>
    <dbReference type="NCBI Taxonomy" id="48256"/>
    <lineage>
        <taxon>Bacteria</taxon>
        <taxon>Bacillati</taxon>
        <taxon>Bacillota</taxon>
        <taxon>Clostridia</taxon>
        <taxon>Eubacteriales</taxon>
        <taxon>Oscillospiraceae</taxon>
        <taxon>Ruminiclostridium</taxon>
    </lineage>
</organism>
<dbReference type="InterPro" id="IPR007300">
    <property type="entry name" value="CidB/LrgB"/>
</dbReference>
<dbReference type="PANTHER" id="PTHR30249">
    <property type="entry name" value="PUTATIVE SEROTONIN TRANSPORTER"/>
    <property type="match status" value="1"/>
</dbReference>
<comment type="caution">
    <text evidence="6">The sequence shown here is derived from an EMBL/GenBank/DDBJ whole genome shotgun (WGS) entry which is preliminary data.</text>
</comment>
<feature type="transmembrane region" description="Helical" evidence="5">
    <location>
        <begin position="6"/>
        <end position="25"/>
    </location>
</feature>
<evidence type="ECO:0000256" key="2">
    <source>
        <dbReference type="ARBA" id="ARBA00022692"/>
    </source>
</evidence>
<keyword evidence="3 5" id="KW-1133">Transmembrane helix</keyword>
<reference evidence="6 7" key="1">
    <citation type="submission" date="2017-03" db="EMBL/GenBank/DDBJ databases">
        <title>Genome sequence of Clostridium hungatei DSM 14427.</title>
        <authorList>
            <person name="Poehlein A."/>
            <person name="Daniel R."/>
        </authorList>
    </citation>
    <scope>NUCLEOTIDE SEQUENCE [LARGE SCALE GENOMIC DNA]</scope>
    <source>
        <strain evidence="6 7">DSM 14427</strain>
    </source>
</reference>
<evidence type="ECO:0000256" key="1">
    <source>
        <dbReference type="ARBA" id="ARBA00004141"/>
    </source>
</evidence>
<dbReference type="RefSeq" id="WP_080066351.1">
    <property type="nucleotide sequence ID" value="NZ_MZGX01000032.1"/>
</dbReference>
<gene>
    <name evidence="6" type="primary">yohK</name>
    <name evidence="6" type="ORF">CLHUN_38960</name>
</gene>
<keyword evidence="4 5" id="KW-0472">Membrane</keyword>